<feature type="compositionally biased region" description="Basic and acidic residues" evidence="2">
    <location>
        <begin position="313"/>
        <end position="322"/>
    </location>
</feature>
<evidence type="ECO:0000259" key="3">
    <source>
        <dbReference type="PROSITE" id="PS50158"/>
    </source>
</evidence>
<evidence type="ECO:0000313" key="5">
    <source>
        <dbReference type="Proteomes" id="UP001303046"/>
    </source>
</evidence>
<comment type="caution">
    <text evidence="4">The sequence shown here is derived from an EMBL/GenBank/DDBJ whole genome shotgun (WGS) entry which is preliminary data.</text>
</comment>
<evidence type="ECO:0000313" key="4">
    <source>
        <dbReference type="EMBL" id="KAK6761729.1"/>
    </source>
</evidence>
<proteinExistence type="predicted"/>
<evidence type="ECO:0000256" key="2">
    <source>
        <dbReference type="SAM" id="MobiDB-lite"/>
    </source>
</evidence>
<evidence type="ECO:0000256" key="1">
    <source>
        <dbReference type="PROSITE-ProRule" id="PRU00047"/>
    </source>
</evidence>
<dbReference type="Gene3D" id="2.40.70.10">
    <property type="entry name" value="Acid Proteases"/>
    <property type="match status" value="1"/>
</dbReference>
<organism evidence="4 5">
    <name type="scientific">Necator americanus</name>
    <name type="common">Human hookworm</name>
    <dbReference type="NCBI Taxonomy" id="51031"/>
    <lineage>
        <taxon>Eukaryota</taxon>
        <taxon>Metazoa</taxon>
        <taxon>Ecdysozoa</taxon>
        <taxon>Nematoda</taxon>
        <taxon>Chromadorea</taxon>
        <taxon>Rhabditida</taxon>
        <taxon>Rhabditina</taxon>
        <taxon>Rhabditomorpha</taxon>
        <taxon>Strongyloidea</taxon>
        <taxon>Ancylostomatidae</taxon>
        <taxon>Bunostominae</taxon>
        <taxon>Necator</taxon>
    </lineage>
</organism>
<reference evidence="4 5" key="1">
    <citation type="submission" date="2023-08" db="EMBL/GenBank/DDBJ databases">
        <title>A Necator americanus chromosomal reference genome.</title>
        <authorList>
            <person name="Ilik V."/>
            <person name="Petrzelkova K.J."/>
            <person name="Pardy F."/>
            <person name="Fuh T."/>
            <person name="Niatou-Singa F.S."/>
            <person name="Gouil Q."/>
            <person name="Baker L."/>
            <person name="Ritchie M.E."/>
            <person name="Jex A.R."/>
            <person name="Gazzola D."/>
            <person name="Li H."/>
            <person name="Toshio Fujiwara R."/>
            <person name="Zhan B."/>
            <person name="Aroian R.V."/>
            <person name="Pafco B."/>
            <person name="Schwarz E.M."/>
        </authorList>
    </citation>
    <scope>NUCLEOTIDE SEQUENCE [LARGE SCALE GENOMIC DNA]</scope>
    <source>
        <strain evidence="4 5">Aroian</strain>
        <tissue evidence="4">Whole animal</tissue>
    </source>
</reference>
<dbReference type="InterPro" id="IPR008737">
    <property type="entry name" value="DUF1758"/>
</dbReference>
<name>A0ABR1EGC7_NECAM</name>
<dbReference type="Pfam" id="PF03564">
    <property type="entry name" value="DUF1759"/>
    <property type="match status" value="1"/>
</dbReference>
<feature type="region of interest" description="Disordered" evidence="2">
    <location>
        <begin position="299"/>
        <end position="337"/>
    </location>
</feature>
<dbReference type="Pfam" id="PF05585">
    <property type="entry name" value="DUF1758"/>
    <property type="match status" value="1"/>
</dbReference>
<feature type="domain" description="CCHC-type" evidence="3">
    <location>
        <begin position="283"/>
        <end position="298"/>
    </location>
</feature>
<protein>
    <recommendedName>
        <fullName evidence="3">CCHC-type domain-containing protein</fullName>
    </recommendedName>
</protein>
<dbReference type="Proteomes" id="UP001303046">
    <property type="component" value="Unassembled WGS sequence"/>
</dbReference>
<keyword evidence="1" id="KW-0863">Zinc-finger</keyword>
<dbReference type="PANTHER" id="PTHR47331:SF5">
    <property type="entry name" value="RIBONUCLEASE H"/>
    <property type="match status" value="1"/>
</dbReference>
<dbReference type="PANTHER" id="PTHR47331">
    <property type="entry name" value="PHD-TYPE DOMAIN-CONTAINING PROTEIN"/>
    <property type="match status" value="1"/>
</dbReference>
<accession>A0ABR1EGC7</accession>
<keyword evidence="1" id="KW-0479">Metal-binding</keyword>
<sequence>MVAGEVDVRERMCTVDLKCPRSLKHITGIDVKRFRQCVNTPKGNGEEGTQLSSTISKIEEFLESAETPPAAEANVRTRKAIKELDLRQTAVEKAMNNYTSAADAADLAEEHQNTTMSNITTAQDTIIRAQNLLITLSLCLEDHEEGNPWEWDQFWGIFNATIHDRKISKIEKFTHLLEALQGPARDTVQDLQTAENYEIAVDILKRRYVLKRLTHPKPDFEREPWTTQGLLHALQDYFDIEDMIQYAKGFSADPNRRDIIRGQVSELSNPQTTPHRTCPCGPCRNCGKQGHHTSICRQLEKKERGTQQTQSDSKPKTQETKKTQRKPTTTNVVPVFTQPPSCKLGQDTVLHSSIRQPKLVNAGKVDLLVGQARIRNHRKSELEEVYMILDTGADRFFITATYAEQLELDETGTSQLKIRTFGSDTPIEKGCTTTCIKIEDRRGNRHNITVAMVDFISGELQRTPVDEADHNYLSQHDISLSIPDHIRTVAPQILIGCGDLFDLFDDEFASTHELPSGLKALHSKIGYLLTGHNRNTTEEPRTQVNNLCTVQSEDQLVQANHSENVCMAVNSPQSELAEIVDLTRHSSIRKAISSFAYALRWLERIIKRTNPDLQARLLENIPELRTHHMDDFISVSDVHYDSSLMLLIRNHQKVHV</sequence>
<keyword evidence="5" id="KW-1185">Reference proteome</keyword>
<dbReference type="InterPro" id="IPR001878">
    <property type="entry name" value="Znf_CCHC"/>
</dbReference>
<dbReference type="EMBL" id="JAVFWL010000006">
    <property type="protein sequence ID" value="KAK6761729.1"/>
    <property type="molecule type" value="Genomic_DNA"/>
</dbReference>
<dbReference type="InterPro" id="IPR005312">
    <property type="entry name" value="DUF1759"/>
</dbReference>
<dbReference type="InterPro" id="IPR021109">
    <property type="entry name" value="Peptidase_aspartic_dom_sf"/>
</dbReference>
<gene>
    <name evidence="4" type="primary">Necator_chrX.g22874</name>
    <name evidence="4" type="ORF">RB195_022711</name>
</gene>
<keyword evidence="1" id="KW-0862">Zinc</keyword>
<dbReference type="PROSITE" id="PS50158">
    <property type="entry name" value="ZF_CCHC"/>
    <property type="match status" value="1"/>
</dbReference>